<evidence type="ECO:0000313" key="1">
    <source>
        <dbReference type="EMBL" id="KAJ7993841.1"/>
    </source>
</evidence>
<dbReference type="EMBL" id="CM055750">
    <property type="protein sequence ID" value="KAJ7993841.1"/>
    <property type="molecule type" value="Genomic_DNA"/>
</dbReference>
<keyword evidence="2" id="KW-1185">Reference proteome</keyword>
<accession>A0ACC2FR81</accession>
<gene>
    <name evidence="1" type="ORF">DPEC_G00258890</name>
</gene>
<dbReference type="Proteomes" id="UP001157502">
    <property type="component" value="Chromosome 23"/>
</dbReference>
<proteinExistence type="predicted"/>
<name>A0ACC2FR81_DALPE</name>
<comment type="caution">
    <text evidence="1">The sequence shown here is derived from an EMBL/GenBank/DDBJ whole genome shotgun (WGS) entry which is preliminary data.</text>
</comment>
<reference evidence="1" key="1">
    <citation type="submission" date="2021-05" db="EMBL/GenBank/DDBJ databases">
        <authorList>
            <person name="Pan Q."/>
            <person name="Jouanno E."/>
            <person name="Zahm M."/>
            <person name="Klopp C."/>
            <person name="Cabau C."/>
            <person name="Louis A."/>
            <person name="Berthelot C."/>
            <person name="Parey E."/>
            <person name="Roest Crollius H."/>
            <person name="Montfort J."/>
            <person name="Robinson-Rechavi M."/>
            <person name="Bouchez O."/>
            <person name="Lampietro C."/>
            <person name="Lopez Roques C."/>
            <person name="Donnadieu C."/>
            <person name="Postlethwait J."/>
            <person name="Bobe J."/>
            <person name="Dillon D."/>
            <person name="Chandos A."/>
            <person name="von Hippel F."/>
            <person name="Guiguen Y."/>
        </authorList>
    </citation>
    <scope>NUCLEOTIDE SEQUENCE</scope>
    <source>
        <strain evidence="1">YG-Jan2019</strain>
    </source>
</reference>
<organism evidence="1 2">
    <name type="scientific">Dallia pectoralis</name>
    <name type="common">Alaska blackfish</name>
    <dbReference type="NCBI Taxonomy" id="75939"/>
    <lineage>
        <taxon>Eukaryota</taxon>
        <taxon>Metazoa</taxon>
        <taxon>Chordata</taxon>
        <taxon>Craniata</taxon>
        <taxon>Vertebrata</taxon>
        <taxon>Euteleostomi</taxon>
        <taxon>Actinopterygii</taxon>
        <taxon>Neopterygii</taxon>
        <taxon>Teleostei</taxon>
        <taxon>Protacanthopterygii</taxon>
        <taxon>Esociformes</taxon>
        <taxon>Umbridae</taxon>
        <taxon>Dallia</taxon>
    </lineage>
</organism>
<protein>
    <submittedName>
        <fullName evidence="1">Uncharacterized protein</fullName>
    </submittedName>
</protein>
<evidence type="ECO:0000313" key="2">
    <source>
        <dbReference type="Proteomes" id="UP001157502"/>
    </source>
</evidence>
<sequence length="115" mass="12997">MQGRHTGFAGLLRQTGVNCPVLHCIKHQALCGKHLNFGHVMDVVGKVSDLIRGGKWSQNHWKCVAFLEAVDAAYGDLQWHTDIRWMEMPGEVLATAPRDSRVFGEQHYKCVLRTK</sequence>